<dbReference type="EMBL" id="JAVIJP010000080">
    <property type="protein sequence ID" value="KAL3618552.1"/>
    <property type="molecule type" value="Genomic_DNA"/>
</dbReference>
<name>A0ABD3BMP7_9LAMI</name>
<evidence type="ECO:0000313" key="1">
    <source>
        <dbReference type="EMBL" id="KAL3618552.1"/>
    </source>
</evidence>
<organism evidence="1 2">
    <name type="scientific">Castilleja foliolosa</name>
    <dbReference type="NCBI Taxonomy" id="1961234"/>
    <lineage>
        <taxon>Eukaryota</taxon>
        <taxon>Viridiplantae</taxon>
        <taxon>Streptophyta</taxon>
        <taxon>Embryophyta</taxon>
        <taxon>Tracheophyta</taxon>
        <taxon>Spermatophyta</taxon>
        <taxon>Magnoliopsida</taxon>
        <taxon>eudicotyledons</taxon>
        <taxon>Gunneridae</taxon>
        <taxon>Pentapetalae</taxon>
        <taxon>asterids</taxon>
        <taxon>lamiids</taxon>
        <taxon>Lamiales</taxon>
        <taxon>Orobanchaceae</taxon>
        <taxon>Pedicularideae</taxon>
        <taxon>Castillejinae</taxon>
        <taxon>Castilleja</taxon>
    </lineage>
</organism>
<evidence type="ECO:0000313" key="2">
    <source>
        <dbReference type="Proteomes" id="UP001632038"/>
    </source>
</evidence>
<dbReference type="Proteomes" id="UP001632038">
    <property type="component" value="Unassembled WGS sequence"/>
</dbReference>
<protein>
    <submittedName>
        <fullName evidence="1">Uncharacterized protein</fullName>
    </submittedName>
</protein>
<reference evidence="2" key="1">
    <citation type="journal article" date="2024" name="IScience">
        <title>Strigolactones Initiate the Formation of Haustorium-like Structures in Castilleja.</title>
        <authorList>
            <person name="Buerger M."/>
            <person name="Peterson D."/>
            <person name="Chory J."/>
        </authorList>
    </citation>
    <scope>NUCLEOTIDE SEQUENCE [LARGE SCALE GENOMIC DNA]</scope>
</reference>
<gene>
    <name evidence="1" type="ORF">CASFOL_037634</name>
</gene>
<sequence length="74" mass="8271">MVAAMLQFSGWALLRRMGFRSPGFVTEGRRSAGVQRFGFGLIGKGKIEYLCNCENLEEMTQVSKIRFTAAKPSH</sequence>
<accession>A0ABD3BMP7</accession>
<keyword evidence="2" id="KW-1185">Reference proteome</keyword>
<proteinExistence type="predicted"/>
<comment type="caution">
    <text evidence="1">The sequence shown here is derived from an EMBL/GenBank/DDBJ whole genome shotgun (WGS) entry which is preliminary data.</text>
</comment>
<dbReference type="AlphaFoldDB" id="A0ABD3BMP7"/>